<reference evidence="9 10" key="1">
    <citation type="submission" date="2017-05" db="EMBL/GenBank/DDBJ databases">
        <authorList>
            <person name="Varghese N."/>
            <person name="Submissions S."/>
        </authorList>
    </citation>
    <scope>NUCLEOTIDE SEQUENCE [LARGE SCALE GENOMIC DNA]</scope>
    <source>
        <strain evidence="9 10">DSM 15949</strain>
    </source>
</reference>
<evidence type="ECO:0000256" key="5">
    <source>
        <dbReference type="ARBA" id="ARBA00022989"/>
    </source>
</evidence>
<dbReference type="Proteomes" id="UP001157914">
    <property type="component" value="Unassembled WGS sequence"/>
</dbReference>
<evidence type="ECO:0000256" key="4">
    <source>
        <dbReference type="ARBA" id="ARBA00022748"/>
    </source>
</evidence>
<comment type="similarity">
    <text evidence="2">Belongs to the DsbD family.</text>
</comment>
<evidence type="ECO:0000256" key="1">
    <source>
        <dbReference type="ARBA" id="ARBA00004141"/>
    </source>
</evidence>
<comment type="subcellular location">
    <subcellularLocation>
        <location evidence="1">Membrane</location>
        <topology evidence="1">Multi-pass membrane protein</topology>
    </subcellularLocation>
</comment>
<keyword evidence="5 7" id="KW-1133">Transmembrane helix</keyword>
<keyword evidence="10" id="KW-1185">Reference proteome</keyword>
<keyword evidence="4" id="KW-0201">Cytochrome c-type biogenesis</keyword>
<dbReference type="InterPro" id="IPR051790">
    <property type="entry name" value="Cytochrome_c-biogenesis_DsbD"/>
</dbReference>
<feature type="transmembrane region" description="Helical" evidence="7">
    <location>
        <begin position="122"/>
        <end position="147"/>
    </location>
</feature>
<evidence type="ECO:0000313" key="10">
    <source>
        <dbReference type="Proteomes" id="UP001157914"/>
    </source>
</evidence>
<evidence type="ECO:0000256" key="3">
    <source>
        <dbReference type="ARBA" id="ARBA00022692"/>
    </source>
</evidence>
<name>A0ABY1NIF1_9HYPH</name>
<dbReference type="RefSeq" id="WP_208997154.1">
    <property type="nucleotide sequence ID" value="NZ_BAAAEA010000001.1"/>
</dbReference>
<evidence type="ECO:0000256" key="2">
    <source>
        <dbReference type="ARBA" id="ARBA00006143"/>
    </source>
</evidence>
<feature type="transmembrane region" description="Helical" evidence="7">
    <location>
        <begin position="70"/>
        <end position="92"/>
    </location>
</feature>
<accession>A0ABY1NIF1</accession>
<comment type="caution">
    <text evidence="9">The sequence shown here is derived from an EMBL/GenBank/DDBJ whole genome shotgun (WGS) entry which is preliminary data.</text>
</comment>
<feature type="transmembrane region" description="Helical" evidence="7">
    <location>
        <begin position="6"/>
        <end position="28"/>
    </location>
</feature>
<feature type="transmembrane region" description="Helical" evidence="7">
    <location>
        <begin position="153"/>
        <end position="178"/>
    </location>
</feature>
<organism evidence="9 10">
    <name type="scientific">Roseibium denhamense</name>
    <dbReference type="NCBI Taxonomy" id="76305"/>
    <lineage>
        <taxon>Bacteria</taxon>
        <taxon>Pseudomonadati</taxon>
        <taxon>Pseudomonadota</taxon>
        <taxon>Alphaproteobacteria</taxon>
        <taxon>Hyphomicrobiales</taxon>
        <taxon>Stappiaceae</taxon>
        <taxon>Roseibium</taxon>
    </lineage>
</organism>
<evidence type="ECO:0000256" key="7">
    <source>
        <dbReference type="SAM" id="Phobius"/>
    </source>
</evidence>
<dbReference type="EMBL" id="FXTT01000001">
    <property type="protein sequence ID" value="SMP10431.1"/>
    <property type="molecule type" value="Genomic_DNA"/>
</dbReference>
<sequence>MLELPLAYLAGLLTLLNPCVLPVLPIVLASALNADRRAPIALAAGMGLSFVAIGMLVATAGYAIGLTADVMSRAGAVLMMFFGIVLLVPAFAKRFELATAGFSGSADQQLNQTDTSGLRGQFFGGALLGAVWSPCIGPTLGGAIALASQGESLLWAATIMVFFALGVATLIMGLGMGAAHTLRQKTTRLRGLAERSKPIMGAVFLTVGIALFFNVHHVIDRWAIGVLPIWFQDLSVRF</sequence>
<keyword evidence="6 7" id="KW-0472">Membrane</keyword>
<dbReference type="PANTHER" id="PTHR31272">
    <property type="entry name" value="CYTOCHROME C-TYPE BIOGENESIS PROTEIN HI_1454-RELATED"/>
    <property type="match status" value="1"/>
</dbReference>
<protein>
    <submittedName>
        <fullName evidence="9">Cytochrome c biogenesis protein CcdA</fullName>
    </submittedName>
</protein>
<evidence type="ECO:0000259" key="8">
    <source>
        <dbReference type="Pfam" id="PF02683"/>
    </source>
</evidence>
<dbReference type="Pfam" id="PF02683">
    <property type="entry name" value="DsbD_TM"/>
    <property type="match status" value="1"/>
</dbReference>
<keyword evidence="3 7" id="KW-0812">Transmembrane</keyword>
<feature type="domain" description="Cytochrome C biogenesis protein transmembrane" evidence="8">
    <location>
        <begin position="5"/>
        <end position="212"/>
    </location>
</feature>
<feature type="transmembrane region" description="Helical" evidence="7">
    <location>
        <begin position="199"/>
        <end position="219"/>
    </location>
</feature>
<gene>
    <name evidence="9" type="ORF">SAMN06265374_1228</name>
</gene>
<evidence type="ECO:0000256" key="6">
    <source>
        <dbReference type="ARBA" id="ARBA00023136"/>
    </source>
</evidence>
<dbReference type="InterPro" id="IPR003834">
    <property type="entry name" value="Cyt_c_assmbl_TM_dom"/>
</dbReference>
<evidence type="ECO:0000313" key="9">
    <source>
        <dbReference type="EMBL" id="SMP10431.1"/>
    </source>
</evidence>
<proteinExistence type="inferred from homology"/>
<feature type="transmembrane region" description="Helical" evidence="7">
    <location>
        <begin position="40"/>
        <end position="64"/>
    </location>
</feature>
<dbReference type="PANTHER" id="PTHR31272:SF9">
    <property type="entry name" value="BLL1027 PROTEIN"/>
    <property type="match status" value="1"/>
</dbReference>